<evidence type="ECO:0000256" key="1">
    <source>
        <dbReference type="SAM" id="Phobius"/>
    </source>
</evidence>
<name>I0L1Q6_9ACTN</name>
<feature type="transmembrane region" description="Helical" evidence="1">
    <location>
        <begin position="136"/>
        <end position="157"/>
    </location>
</feature>
<keyword evidence="1" id="KW-1133">Transmembrane helix</keyword>
<feature type="transmembrane region" description="Helical" evidence="1">
    <location>
        <begin position="12"/>
        <end position="33"/>
    </location>
</feature>
<proteinExistence type="predicted"/>
<feature type="transmembrane region" description="Helical" evidence="1">
    <location>
        <begin position="53"/>
        <end position="73"/>
    </location>
</feature>
<evidence type="ECO:0000313" key="2">
    <source>
        <dbReference type="EMBL" id="CCH17753.1"/>
    </source>
</evidence>
<protein>
    <submittedName>
        <fullName evidence="2">Uncharacterized protein</fullName>
    </submittedName>
</protein>
<evidence type="ECO:0000313" key="3">
    <source>
        <dbReference type="Proteomes" id="UP000003448"/>
    </source>
</evidence>
<reference evidence="3" key="1">
    <citation type="journal article" date="2012" name="J. Bacteriol.">
        <title>Genome Sequence of Micromonospora lupini Lupac 08, Isolated from Root Nodules of Lupinus angustifolius.</title>
        <authorList>
            <person name="Alonso-Vega P."/>
            <person name="Normand P."/>
            <person name="Bacigalupe R."/>
            <person name="Pujic P."/>
            <person name="Lajus A."/>
            <person name="Vallenet D."/>
            <person name="Carro L."/>
            <person name="Coll P."/>
            <person name="Trujillo M.E."/>
        </authorList>
    </citation>
    <scope>NUCLEOTIDE SEQUENCE [LARGE SCALE GENOMIC DNA]</scope>
    <source>
        <strain evidence="3">Lupac 08</strain>
    </source>
</reference>
<gene>
    <name evidence="2" type="ORF">MILUP08_42684</name>
</gene>
<keyword evidence="3" id="KW-1185">Reference proteome</keyword>
<dbReference type="RefSeq" id="WP_007458637.1">
    <property type="nucleotide sequence ID" value="NZ_HF570108.1"/>
</dbReference>
<organism evidence="2 3">
    <name type="scientific">Micromonospora lupini str. Lupac 08</name>
    <dbReference type="NCBI Taxonomy" id="1150864"/>
    <lineage>
        <taxon>Bacteria</taxon>
        <taxon>Bacillati</taxon>
        <taxon>Actinomycetota</taxon>
        <taxon>Actinomycetes</taxon>
        <taxon>Micromonosporales</taxon>
        <taxon>Micromonosporaceae</taxon>
        <taxon>Micromonospora</taxon>
    </lineage>
</organism>
<dbReference type="EMBL" id="CAIE01000022">
    <property type="protein sequence ID" value="CCH17753.1"/>
    <property type="molecule type" value="Genomic_DNA"/>
</dbReference>
<keyword evidence="1" id="KW-0472">Membrane</keyword>
<comment type="caution">
    <text evidence="2">The sequence shown here is derived from an EMBL/GenBank/DDBJ whole genome shotgun (WGS) entry which is preliminary data.</text>
</comment>
<feature type="transmembrane region" description="Helical" evidence="1">
    <location>
        <begin position="169"/>
        <end position="191"/>
    </location>
</feature>
<keyword evidence="1" id="KW-0812">Transmembrane</keyword>
<dbReference type="OrthoDB" id="9994962at2"/>
<sequence length="208" mass="22609">MADDSPSTQRRRWIWLILLGVQTTLSYAGLALSSILLESRPEVVLFLRTSPDMVILVAPLVGASLTFAIIYPIRCLIHYAYFELGRNFGARPVRWLTGRAPKAQHLRSSALLVGTCLYPVSVVDVTLGAASTAPRVYLPLLFAGSAVSSAAIIALAMRTAGMLTPVLSWIVAHQTGMVVVVAVLIVVKVLVRLRRLRPGSHEPEGRSR</sequence>
<dbReference type="AlphaFoldDB" id="I0L1Q6"/>
<dbReference type="Proteomes" id="UP000003448">
    <property type="component" value="Unassembled WGS sequence"/>
</dbReference>
<accession>I0L1Q6</accession>